<gene>
    <name evidence="1" type="ORF">E8L99_18550</name>
</gene>
<evidence type="ECO:0000313" key="2">
    <source>
        <dbReference type="Proteomes" id="UP000298588"/>
    </source>
</evidence>
<dbReference type="EMBL" id="CP039865">
    <property type="protein sequence ID" value="QCK87615.1"/>
    <property type="molecule type" value="Genomic_DNA"/>
</dbReference>
<dbReference type="Proteomes" id="UP000298588">
    <property type="component" value="Chromosome"/>
</dbReference>
<dbReference type="KEGG" id="paqt:E8L99_18550"/>
<sequence>MNSYQANSSSPSNAQSDECVEALVRWRLADPAWLPSFQNLLDDVRTCIDMNAGPPLVLSALMSVLKSHPELASRARLLAEEARGSAAARIRKSNGNVVGFAQRLLNSLRPASPRI</sequence>
<dbReference type="RefSeq" id="WP_137100944.1">
    <property type="nucleotide sequence ID" value="NZ_CP039865.1"/>
</dbReference>
<keyword evidence="2" id="KW-1185">Reference proteome</keyword>
<accession>A0A4D7QKQ2</accession>
<dbReference type="AlphaFoldDB" id="A0A4D7QKQ2"/>
<organism evidence="1 2">
    <name type="scientific">Phreatobacter aquaticus</name>
    <dbReference type="NCBI Taxonomy" id="2570229"/>
    <lineage>
        <taxon>Bacteria</taxon>
        <taxon>Pseudomonadati</taxon>
        <taxon>Pseudomonadota</taxon>
        <taxon>Alphaproteobacteria</taxon>
        <taxon>Hyphomicrobiales</taxon>
        <taxon>Phreatobacteraceae</taxon>
        <taxon>Phreatobacter</taxon>
    </lineage>
</organism>
<protein>
    <submittedName>
        <fullName evidence="1">Uncharacterized protein</fullName>
    </submittedName>
</protein>
<reference evidence="1 2" key="1">
    <citation type="submission" date="2019-04" db="EMBL/GenBank/DDBJ databases">
        <title>Phreatobacter aquaticus sp. nov.</title>
        <authorList>
            <person name="Choi A."/>
            <person name="Baek K."/>
        </authorList>
    </citation>
    <scope>NUCLEOTIDE SEQUENCE [LARGE SCALE GENOMIC DNA]</scope>
    <source>
        <strain evidence="1 2">NMCR1094</strain>
    </source>
</reference>
<evidence type="ECO:0000313" key="1">
    <source>
        <dbReference type="EMBL" id="QCK87615.1"/>
    </source>
</evidence>
<dbReference type="OrthoDB" id="8482200at2"/>
<name>A0A4D7QKQ2_9HYPH</name>
<proteinExistence type="predicted"/>